<name>A0A221P613_9ACTN</name>
<dbReference type="InterPro" id="IPR002560">
    <property type="entry name" value="Transposase_DDE"/>
</dbReference>
<feature type="domain" description="Transposase IS204/IS1001/IS1096/IS1165 DDE" evidence="1">
    <location>
        <begin position="160"/>
        <end position="400"/>
    </location>
</feature>
<dbReference type="EMBL" id="CP022433">
    <property type="protein sequence ID" value="ASN27592.1"/>
    <property type="molecule type" value="Genomic_DNA"/>
</dbReference>
<feature type="domain" description="Transposase IS204/IS1001/IS1096/IS1165 helix-turn-helix" evidence="2">
    <location>
        <begin position="94"/>
        <end position="142"/>
    </location>
</feature>
<proteinExistence type="predicted"/>
<dbReference type="OrthoDB" id="3238779at2"/>
<evidence type="ECO:0000313" key="4">
    <source>
        <dbReference type="EMBL" id="ASN27592.1"/>
    </source>
</evidence>
<evidence type="ECO:0000259" key="2">
    <source>
        <dbReference type="Pfam" id="PF13542"/>
    </source>
</evidence>
<dbReference type="NCBIfam" id="NF033550">
    <property type="entry name" value="transpos_ISL3"/>
    <property type="match status" value="1"/>
</dbReference>
<evidence type="ECO:0000259" key="3">
    <source>
        <dbReference type="Pfam" id="PF14690"/>
    </source>
</evidence>
<dbReference type="Pfam" id="PF01610">
    <property type="entry name" value="DDE_Tnp_ISL3"/>
    <property type="match status" value="1"/>
</dbReference>
<dbReference type="KEGG" id="splu:LK06_028970"/>
<dbReference type="PANTHER" id="PTHR33498">
    <property type="entry name" value="TRANSPOSASE FOR INSERTION SEQUENCE ELEMENT IS1557"/>
    <property type="match status" value="1"/>
</dbReference>
<keyword evidence="5" id="KW-1185">Reference proteome</keyword>
<dbReference type="PANTHER" id="PTHR33498:SF1">
    <property type="entry name" value="TRANSPOSASE FOR INSERTION SEQUENCE ELEMENT IS1557"/>
    <property type="match status" value="1"/>
</dbReference>
<dbReference type="Pfam" id="PF14690">
    <property type="entry name" value="Zn_ribbon_ISL3"/>
    <property type="match status" value="1"/>
</dbReference>
<dbReference type="InterPro" id="IPR029261">
    <property type="entry name" value="Transposase_Znf"/>
</dbReference>
<sequence>MSLGTVCVRAAGVERTVVEEVYVHPVEPVKVVSVRPDRRWQRRPRCGVCRERAPLYDRGHRRRWRSLDDGLLRVYFEADLPRVACPEHGVVIAAVPWARHGAGHTIPFDETVAWFAPGASKKLIAVLLRINWHTVGSILARVMAERDGQDGDRLTAVRRIGIDEVSFAKGQKYLTVVVDHDTGRLLYVVEGRSKKTVHGFFDLLGADRSRALTHVSADGAEWIAAVVGERAPNAALCLDPFHVVKWAQDALDEVRRQVWNDARRAGMKTLAGQLKDARYALWKKPEDLTERQHAKLSLIQTVNKPLYRAYLLKEQLRKVFAPGGPERARLLDAWLAWACRSRLKPFVKLARTLRDRRADIANALAHRLTNARVEAMNTKIRLIIRRAYGFRSVEALRAMILLCLAGYTRPLPGRT</sequence>
<dbReference type="STRING" id="1355015.LK06_028970"/>
<feature type="domain" description="Transposase IS204/IS1001/IS1096/IS1165 zinc-finger" evidence="3">
    <location>
        <begin position="43"/>
        <end position="88"/>
    </location>
</feature>
<reference evidence="4 5" key="1">
    <citation type="submission" date="2017-07" db="EMBL/GenBank/DDBJ databases">
        <title>Genome sequence of Streptomyces pluripotens MUSC 137T.</title>
        <authorList>
            <person name="Ser H.-L."/>
            <person name="Lee L.-H."/>
        </authorList>
    </citation>
    <scope>NUCLEOTIDE SEQUENCE [LARGE SCALE GENOMIC DNA]</scope>
    <source>
        <strain evidence="4 5">MUSC 137</strain>
    </source>
</reference>
<dbReference type="Pfam" id="PF13542">
    <property type="entry name" value="HTH_Tnp_ISL3"/>
    <property type="match status" value="1"/>
</dbReference>
<dbReference type="AlphaFoldDB" id="A0A221P613"/>
<protein>
    <submittedName>
        <fullName evidence="4">ISL3 family transposase</fullName>
    </submittedName>
</protein>
<dbReference type="InterPro" id="IPR032877">
    <property type="entry name" value="Transposase_HTH"/>
</dbReference>
<evidence type="ECO:0000259" key="1">
    <source>
        <dbReference type="Pfam" id="PF01610"/>
    </source>
</evidence>
<dbReference type="Proteomes" id="UP000031501">
    <property type="component" value="Chromosome"/>
</dbReference>
<organism evidence="4 5">
    <name type="scientific">Streptomyces pluripotens</name>
    <dbReference type="NCBI Taxonomy" id="1355015"/>
    <lineage>
        <taxon>Bacteria</taxon>
        <taxon>Bacillati</taxon>
        <taxon>Actinomycetota</taxon>
        <taxon>Actinomycetes</taxon>
        <taxon>Kitasatosporales</taxon>
        <taxon>Streptomycetaceae</taxon>
        <taxon>Streptomyces</taxon>
    </lineage>
</organism>
<dbReference type="InterPro" id="IPR047951">
    <property type="entry name" value="Transpos_ISL3"/>
</dbReference>
<accession>A0A221P613</accession>
<gene>
    <name evidence="4" type="ORF">LK07_30140</name>
</gene>
<dbReference type="RefSeq" id="WP_043435192.1">
    <property type="nucleotide sequence ID" value="NZ_CP021080.1"/>
</dbReference>
<evidence type="ECO:0000313" key="5">
    <source>
        <dbReference type="Proteomes" id="UP000031501"/>
    </source>
</evidence>